<feature type="domain" description="RNA polymerase sigma-70 region 2" evidence="5">
    <location>
        <begin position="16"/>
        <end position="79"/>
    </location>
</feature>
<dbReference type="InterPro" id="IPR014284">
    <property type="entry name" value="RNA_pol_sigma-70_dom"/>
</dbReference>
<organism evidence="7 8">
    <name type="scientific">Candidatus Paraprevotella stercoravium</name>
    <dbReference type="NCBI Taxonomy" id="2838725"/>
    <lineage>
        <taxon>Bacteria</taxon>
        <taxon>Pseudomonadati</taxon>
        <taxon>Bacteroidota</taxon>
        <taxon>Bacteroidia</taxon>
        <taxon>Bacteroidales</taxon>
        <taxon>Prevotellaceae</taxon>
        <taxon>Paraprevotella</taxon>
    </lineage>
</organism>
<keyword evidence="2" id="KW-0805">Transcription regulation</keyword>
<evidence type="ECO:0000259" key="6">
    <source>
        <dbReference type="Pfam" id="PF08281"/>
    </source>
</evidence>
<comment type="caution">
    <text evidence="7">The sequence shown here is derived from an EMBL/GenBank/DDBJ whole genome shotgun (WGS) entry which is preliminary data.</text>
</comment>
<evidence type="ECO:0000256" key="2">
    <source>
        <dbReference type="ARBA" id="ARBA00023015"/>
    </source>
</evidence>
<dbReference type="NCBIfam" id="TIGR02937">
    <property type="entry name" value="sigma70-ECF"/>
    <property type="match status" value="1"/>
</dbReference>
<reference evidence="7" key="2">
    <citation type="submission" date="2021-04" db="EMBL/GenBank/DDBJ databases">
        <authorList>
            <person name="Gilroy R."/>
        </authorList>
    </citation>
    <scope>NUCLEOTIDE SEQUENCE</scope>
    <source>
        <strain evidence="7">G3-2149</strain>
    </source>
</reference>
<comment type="similarity">
    <text evidence="1">Belongs to the sigma-70 factor family. ECF subfamily.</text>
</comment>
<name>A0A9E2L945_9BACT</name>
<dbReference type="PANTHER" id="PTHR43133:SF46">
    <property type="entry name" value="RNA POLYMERASE SIGMA-70 FACTOR ECF SUBFAMILY"/>
    <property type="match status" value="1"/>
</dbReference>
<evidence type="ECO:0000256" key="4">
    <source>
        <dbReference type="ARBA" id="ARBA00023163"/>
    </source>
</evidence>
<protein>
    <submittedName>
        <fullName evidence="7">Sigma-70 family RNA polymerase sigma factor</fullName>
    </submittedName>
</protein>
<evidence type="ECO:0000313" key="7">
    <source>
        <dbReference type="EMBL" id="MBU3853733.1"/>
    </source>
</evidence>
<dbReference type="Proteomes" id="UP000823865">
    <property type="component" value="Unassembled WGS sequence"/>
</dbReference>
<dbReference type="GO" id="GO:0003677">
    <property type="term" value="F:DNA binding"/>
    <property type="evidence" value="ECO:0007669"/>
    <property type="project" value="InterPro"/>
</dbReference>
<dbReference type="SUPFAM" id="SSF88946">
    <property type="entry name" value="Sigma2 domain of RNA polymerase sigma factors"/>
    <property type="match status" value="1"/>
</dbReference>
<reference evidence="7" key="1">
    <citation type="journal article" date="2021" name="PeerJ">
        <title>Extensive microbial diversity within the chicken gut microbiome revealed by metagenomics and culture.</title>
        <authorList>
            <person name="Gilroy R."/>
            <person name="Ravi A."/>
            <person name="Getino M."/>
            <person name="Pursley I."/>
            <person name="Horton D.L."/>
            <person name="Alikhan N.F."/>
            <person name="Baker D."/>
            <person name="Gharbi K."/>
            <person name="Hall N."/>
            <person name="Watson M."/>
            <person name="Adriaenssens E.M."/>
            <person name="Foster-Nyarko E."/>
            <person name="Jarju S."/>
            <person name="Secka A."/>
            <person name="Antonio M."/>
            <person name="Oren A."/>
            <person name="Chaudhuri R.R."/>
            <person name="La Ragione R."/>
            <person name="Hildebrand F."/>
            <person name="Pallen M.J."/>
        </authorList>
    </citation>
    <scope>NUCLEOTIDE SEQUENCE</scope>
    <source>
        <strain evidence="7">G3-2149</strain>
    </source>
</reference>
<dbReference type="PANTHER" id="PTHR43133">
    <property type="entry name" value="RNA POLYMERASE ECF-TYPE SIGMA FACTO"/>
    <property type="match status" value="1"/>
</dbReference>
<dbReference type="Gene3D" id="1.10.10.10">
    <property type="entry name" value="Winged helix-like DNA-binding domain superfamily/Winged helix DNA-binding domain"/>
    <property type="match status" value="1"/>
</dbReference>
<dbReference type="InterPro" id="IPR039425">
    <property type="entry name" value="RNA_pol_sigma-70-like"/>
</dbReference>
<dbReference type="Pfam" id="PF08281">
    <property type="entry name" value="Sigma70_r4_2"/>
    <property type="match status" value="1"/>
</dbReference>
<proteinExistence type="inferred from homology"/>
<dbReference type="InterPro" id="IPR013325">
    <property type="entry name" value="RNA_pol_sigma_r2"/>
</dbReference>
<dbReference type="GO" id="GO:0006352">
    <property type="term" value="P:DNA-templated transcription initiation"/>
    <property type="evidence" value="ECO:0007669"/>
    <property type="project" value="InterPro"/>
</dbReference>
<dbReference type="Gene3D" id="1.10.1740.10">
    <property type="match status" value="1"/>
</dbReference>
<dbReference type="Pfam" id="PF04542">
    <property type="entry name" value="Sigma70_r2"/>
    <property type="match status" value="1"/>
</dbReference>
<dbReference type="AlphaFoldDB" id="A0A9E2L945"/>
<sequence>MKNRIKMSDQLITEYYEEYRRIVFFYICRRIDDRDDAEDLTQDAFLRLLEYRMMIRRDTLKYFLFTIVRNLVNDYLRRLYKKQEIDRYLYEVLPVSVTDLESQVIAKDLRRWEYRKVATLSEQRRKVYVMSRFQSNSISEISQKLNLSFRTVESHLFVSRRDVREFMRACI</sequence>
<dbReference type="InterPro" id="IPR036388">
    <property type="entry name" value="WH-like_DNA-bd_sf"/>
</dbReference>
<accession>A0A9E2L945</accession>
<dbReference type="EMBL" id="JAHLFU010000170">
    <property type="protein sequence ID" value="MBU3853733.1"/>
    <property type="molecule type" value="Genomic_DNA"/>
</dbReference>
<evidence type="ECO:0000259" key="5">
    <source>
        <dbReference type="Pfam" id="PF04542"/>
    </source>
</evidence>
<dbReference type="GO" id="GO:0016987">
    <property type="term" value="F:sigma factor activity"/>
    <property type="evidence" value="ECO:0007669"/>
    <property type="project" value="UniProtKB-KW"/>
</dbReference>
<evidence type="ECO:0000256" key="3">
    <source>
        <dbReference type="ARBA" id="ARBA00023082"/>
    </source>
</evidence>
<gene>
    <name evidence="7" type="ORF">H9789_07970</name>
</gene>
<evidence type="ECO:0000256" key="1">
    <source>
        <dbReference type="ARBA" id="ARBA00010641"/>
    </source>
</evidence>
<dbReference type="InterPro" id="IPR013249">
    <property type="entry name" value="RNA_pol_sigma70_r4_t2"/>
</dbReference>
<keyword evidence="4" id="KW-0804">Transcription</keyword>
<dbReference type="SUPFAM" id="SSF88659">
    <property type="entry name" value="Sigma3 and sigma4 domains of RNA polymerase sigma factors"/>
    <property type="match status" value="1"/>
</dbReference>
<evidence type="ECO:0000313" key="8">
    <source>
        <dbReference type="Proteomes" id="UP000823865"/>
    </source>
</evidence>
<dbReference type="InterPro" id="IPR007627">
    <property type="entry name" value="RNA_pol_sigma70_r2"/>
</dbReference>
<keyword evidence="3" id="KW-0731">Sigma factor</keyword>
<feature type="domain" description="RNA polymerase sigma factor 70 region 4 type 2" evidence="6">
    <location>
        <begin position="115"/>
        <end position="160"/>
    </location>
</feature>
<dbReference type="InterPro" id="IPR013324">
    <property type="entry name" value="RNA_pol_sigma_r3/r4-like"/>
</dbReference>